<dbReference type="PANTHER" id="PTHR48021:SF39">
    <property type="entry name" value="MAJOR FACILITATOR SUPERFAMILY (MFS) PROFILE DOMAIN-CONTAINING PROTEIN"/>
    <property type="match status" value="1"/>
</dbReference>
<evidence type="ECO:0000313" key="11">
    <source>
        <dbReference type="Proteomes" id="UP000005204"/>
    </source>
</evidence>
<dbReference type="Pfam" id="PF00083">
    <property type="entry name" value="Sugar_tr"/>
    <property type="match status" value="1"/>
</dbReference>
<feature type="transmembrane region" description="Helical" evidence="8">
    <location>
        <begin position="179"/>
        <end position="200"/>
    </location>
</feature>
<feature type="transmembrane region" description="Helical" evidence="8">
    <location>
        <begin position="21"/>
        <end position="49"/>
    </location>
</feature>
<proteinExistence type="predicted"/>
<evidence type="ECO:0000313" key="10">
    <source>
        <dbReference type="EnsemblMetazoa" id="XP_012550302.2"/>
    </source>
</evidence>
<evidence type="ECO:0000256" key="3">
    <source>
        <dbReference type="ARBA" id="ARBA00022475"/>
    </source>
</evidence>
<dbReference type="EnsemblMetazoa" id="XM_012694848.3">
    <property type="protein sequence ID" value="XP_012550302.2"/>
    <property type="gene ID" value="LOC101741931"/>
</dbReference>
<dbReference type="PROSITE" id="PS50850">
    <property type="entry name" value="MFS"/>
    <property type="match status" value="1"/>
</dbReference>
<dbReference type="FunFam" id="1.20.1250.20:FF:000218">
    <property type="entry name" value="facilitated trehalose transporter Tret1"/>
    <property type="match status" value="1"/>
</dbReference>
<evidence type="ECO:0000256" key="5">
    <source>
        <dbReference type="ARBA" id="ARBA00022692"/>
    </source>
</evidence>
<dbReference type="InterPro" id="IPR020846">
    <property type="entry name" value="MFS_dom"/>
</dbReference>
<dbReference type="GeneID" id="101741931"/>
<feature type="transmembrane region" description="Helical" evidence="8">
    <location>
        <begin position="99"/>
        <end position="116"/>
    </location>
</feature>
<sequence length="519" mass="57588">MVHKFKISSNSGNAPVSRLKCVAAQLLASMSANLLLLDLGMAISFATIALPDLLNSKEGLSFNDIQASWFGSLSYLTQPLGAILSGPIVDYLGRKKASIFVNIPHLIAWILAYFSWNLPALFIANGLLGIGTGLMEAPIAAYVGEVTEHSIRGSLCTVTQLFLAIGILIMYFLGTVVNWRNAALISVGAPILAILFSLFVPETPVWLLSQGRDKDALDSLCYLRGWTTPDQVKEEFDDLVVYSRNLHQCVICIKEGEKEQDCDHHKMNIFKRSWLKFKYVMLGKATMRPLSLGLLYFMFYVMSGLTPIRPNMVNICGAFGMDANEKQIVLMVGILTFVAALFVIGLIKLAGKRKLGITAMLGTAISCTALSVYAKMNLSDSVFSYDTTTFPTQKSSIPLIFLYALTLFTGSNVSWVLLGEIFPFRSRATAQGIAAAWNYIVTFFASKTHIDLEISLRLWGTFAVYGAFAYAGTIYLYFFMPETEGVPLHEIENFYKGDLRTFADDPFIRFFRKILNIKM</sequence>
<feature type="transmembrane region" description="Helical" evidence="8">
    <location>
        <begin position="69"/>
        <end position="92"/>
    </location>
</feature>
<keyword evidence="11" id="KW-1185">Reference proteome</keyword>
<name>A0A8R2C8I2_BOMMO</name>
<dbReference type="Gene3D" id="1.20.1250.20">
    <property type="entry name" value="MFS general substrate transporter like domains"/>
    <property type="match status" value="1"/>
</dbReference>
<keyword evidence="5 8" id="KW-0812">Transmembrane</keyword>
<feature type="transmembrane region" description="Helical" evidence="8">
    <location>
        <begin position="357"/>
        <end position="376"/>
    </location>
</feature>
<dbReference type="InterPro" id="IPR005829">
    <property type="entry name" value="Sugar_transporter_CS"/>
</dbReference>
<evidence type="ECO:0000256" key="2">
    <source>
        <dbReference type="ARBA" id="ARBA00022448"/>
    </source>
</evidence>
<dbReference type="RefSeq" id="XP_062525359.1">
    <property type="nucleotide sequence ID" value="XM_062669375.1"/>
</dbReference>
<feature type="transmembrane region" description="Helical" evidence="8">
    <location>
        <begin position="396"/>
        <end position="418"/>
    </location>
</feature>
<evidence type="ECO:0000259" key="9">
    <source>
        <dbReference type="PROSITE" id="PS50850"/>
    </source>
</evidence>
<keyword evidence="2" id="KW-0813">Transport</keyword>
<dbReference type="InterPro" id="IPR050549">
    <property type="entry name" value="MFS_Trehalose_Transporter"/>
</dbReference>
<evidence type="ECO:0000256" key="8">
    <source>
        <dbReference type="SAM" id="Phobius"/>
    </source>
</evidence>
<dbReference type="PROSITE" id="PS00217">
    <property type="entry name" value="SUGAR_TRANSPORT_2"/>
    <property type="match status" value="1"/>
</dbReference>
<dbReference type="GO" id="GO:0005886">
    <property type="term" value="C:plasma membrane"/>
    <property type="evidence" value="ECO:0007669"/>
    <property type="project" value="UniProtKB-SubCell"/>
</dbReference>
<evidence type="ECO:0000256" key="4">
    <source>
        <dbReference type="ARBA" id="ARBA00022597"/>
    </source>
</evidence>
<dbReference type="KEGG" id="bmor:101741931"/>
<dbReference type="InterPro" id="IPR036259">
    <property type="entry name" value="MFS_trans_sf"/>
</dbReference>
<reference evidence="11" key="1">
    <citation type="journal article" date="2008" name="Insect Biochem. Mol. Biol.">
        <title>The genome of a lepidopteran model insect, the silkworm Bombyx mori.</title>
        <authorList>
            <consortium name="International Silkworm Genome Consortium"/>
        </authorList>
    </citation>
    <scope>NUCLEOTIDE SEQUENCE [LARGE SCALE GENOMIC DNA]</scope>
    <source>
        <strain evidence="11">p50T</strain>
    </source>
</reference>
<feature type="transmembrane region" description="Helical" evidence="8">
    <location>
        <begin position="328"/>
        <end position="350"/>
    </location>
</feature>
<evidence type="ECO:0000256" key="7">
    <source>
        <dbReference type="ARBA" id="ARBA00023136"/>
    </source>
</evidence>
<dbReference type="GO" id="GO:0022857">
    <property type="term" value="F:transmembrane transporter activity"/>
    <property type="evidence" value="ECO:0007669"/>
    <property type="project" value="InterPro"/>
</dbReference>
<dbReference type="InterPro" id="IPR005828">
    <property type="entry name" value="MFS_sugar_transport-like"/>
</dbReference>
<evidence type="ECO:0000256" key="6">
    <source>
        <dbReference type="ARBA" id="ARBA00022989"/>
    </source>
</evidence>
<reference evidence="10" key="2">
    <citation type="submission" date="2022-06" db="UniProtKB">
        <authorList>
            <consortium name="EnsemblMetazoa"/>
        </authorList>
    </citation>
    <scope>IDENTIFICATION</scope>
    <source>
        <strain evidence="10">p50T (Dazao)</strain>
    </source>
</reference>
<dbReference type="SUPFAM" id="SSF103473">
    <property type="entry name" value="MFS general substrate transporter"/>
    <property type="match status" value="1"/>
</dbReference>
<keyword evidence="4" id="KW-0762">Sugar transport</keyword>
<feature type="transmembrane region" description="Helical" evidence="8">
    <location>
        <begin position="155"/>
        <end position="173"/>
    </location>
</feature>
<accession>A0A8R2C8I2</accession>
<keyword evidence="3" id="KW-1003">Cell membrane</keyword>
<feature type="transmembrane region" description="Helical" evidence="8">
    <location>
        <begin position="122"/>
        <end position="143"/>
    </location>
</feature>
<feature type="transmembrane region" description="Helical" evidence="8">
    <location>
        <begin position="456"/>
        <end position="478"/>
    </location>
</feature>
<dbReference type="PANTHER" id="PTHR48021">
    <property type="match status" value="1"/>
</dbReference>
<comment type="subcellular location">
    <subcellularLocation>
        <location evidence="1">Cell membrane</location>
        <topology evidence="1">Multi-pass membrane protein</topology>
    </subcellularLocation>
</comment>
<feature type="transmembrane region" description="Helical" evidence="8">
    <location>
        <begin position="290"/>
        <end position="308"/>
    </location>
</feature>
<feature type="domain" description="Major facilitator superfamily (MFS) profile" evidence="9">
    <location>
        <begin position="24"/>
        <end position="484"/>
    </location>
</feature>
<dbReference type="AlphaFoldDB" id="A0A8R2C8I2"/>
<keyword evidence="6 8" id="KW-1133">Transmembrane helix</keyword>
<protein>
    <recommendedName>
        <fullName evidence="9">Major facilitator superfamily (MFS) profile domain-containing protein</fullName>
    </recommendedName>
</protein>
<evidence type="ECO:0000256" key="1">
    <source>
        <dbReference type="ARBA" id="ARBA00004651"/>
    </source>
</evidence>
<dbReference type="Proteomes" id="UP000005204">
    <property type="component" value="Unassembled WGS sequence"/>
</dbReference>
<keyword evidence="7 8" id="KW-0472">Membrane</keyword>
<organism evidence="10 11">
    <name type="scientific">Bombyx mori</name>
    <name type="common">Silk moth</name>
    <dbReference type="NCBI Taxonomy" id="7091"/>
    <lineage>
        <taxon>Eukaryota</taxon>
        <taxon>Metazoa</taxon>
        <taxon>Ecdysozoa</taxon>
        <taxon>Arthropoda</taxon>
        <taxon>Hexapoda</taxon>
        <taxon>Insecta</taxon>
        <taxon>Pterygota</taxon>
        <taxon>Neoptera</taxon>
        <taxon>Endopterygota</taxon>
        <taxon>Lepidoptera</taxon>
        <taxon>Glossata</taxon>
        <taxon>Ditrysia</taxon>
        <taxon>Bombycoidea</taxon>
        <taxon>Bombycidae</taxon>
        <taxon>Bombycinae</taxon>
        <taxon>Bombyx</taxon>
    </lineage>
</organism>